<dbReference type="PANTHER" id="PTHR43077:SF11">
    <property type="entry name" value="TRANSPORT PERMEASE YVFS-RELATED"/>
    <property type="match status" value="1"/>
</dbReference>
<dbReference type="InterPro" id="IPR013525">
    <property type="entry name" value="ABC2_TM"/>
</dbReference>
<reference evidence="8" key="1">
    <citation type="journal article" date="2019" name="Int. J. Syst. Evol. Microbiol.">
        <title>The Global Catalogue of Microorganisms (GCM) 10K type strain sequencing project: providing services to taxonomists for standard genome sequencing and annotation.</title>
        <authorList>
            <consortium name="The Broad Institute Genomics Platform"/>
            <consortium name="The Broad Institute Genome Sequencing Center for Infectious Disease"/>
            <person name="Wu L."/>
            <person name="Ma J."/>
        </authorList>
    </citation>
    <scope>NUCLEOTIDE SEQUENCE [LARGE SCALE GENOMIC DNA]</scope>
    <source>
        <strain evidence="8">CGMCC 4.7177</strain>
    </source>
</reference>
<gene>
    <name evidence="7" type="ORF">ACFSFY_17425</name>
</gene>
<feature type="transmembrane region" description="Helical" evidence="5">
    <location>
        <begin position="17"/>
        <end position="37"/>
    </location>
</feature>
<keyword evidence="4 5" id="KW-0472">Membrane</keyword>
<feature type="transmembrane region" description="Helical" evidence="5">
    <location>
        <begin position="221"/>
        <end position="241"/>
    </location>
</feature>
<keyword evidence="3 5" id="KW-1133">Transmembrane helix</keyword>
<dbReference type="RefSeq" id="WP_381540325.1">
    <property type="nucleotide sequence ID" value="NZ_JBHUGI010000037.1"/>
</dbReference>
<proteinExistence type="predicted"/>
<feature type="transmembrane region" description="Helical" evidence="5">
    <location>
        <begin position="164"/>
        <end position="184"/>
    </location>
</feature>
<name>A0ABW4SLB3_9BACL</name>
<feature type="transmembrane region" description="Helical" evidence="5">
    <location>
        <begin position="135"/>
        <end position="157"/>
    </location>
</feature>
<protein>
    <submittedName>
        <fullName evidence="7">ABC transporter permease</fullName>
    </submittedName>
</protein>
<keyword evidence="2 5" id="KW-0812">Transmembrane</keyword>
<feature type="domain" description="ABC-2 type transporter transmembrane" evidence="6">
    <location>
        <begin position="7"/>
        <end position="208"/>
    </location>
</feature>
<accession>A0ABW4SLB3</accession>
<evidence type="ECO:0000256" key="2">
    <source>
        <dbReference type="ARBA" id="ARBA00022692"/>
    </source>
</evidence>
<dbReference type="InterPro" id="IPR000412">
    <property type="entry name" value="ABC_2_transport"/>
</dbReference>
<dbReference type="Proteomes" id="UP001597218">
    <property type="component" value="Unassembled WGS sequence"/>
</dbReference>
<comment type="subcellular location">
    <subcellularLocation>
        <location evidence="1">Membrane</location>
        <topology evidence="1">Multi-pass membrane protein</topology>
    </subcellularLocation>
</comment>
<dbReference type="PIRSF" id="PIRSF006648">
    <property type="entry name" value="DrrB"/>
    <property type="match status" value="1"/>
</dbReference>
<keyword evidence="8" id="KW-1185">Reference proteome</keyword>
<feature type="transmembrane region" description="Helical" evidence="5">
    <location>
        <begin position="95"/>
        <end position="123"/>
    </location>
</feature>
<feature type="transmembrane region" description="Helical" evidence="5">
    <location>
        <begin position="57"/>
        <end position="75"/>
    </location>
</feature>
<sequence length="247" mass="28132">MLATQLKFDLLMFTRELFYLLFIVVVPPVTYIFMGQLYGDFTYAGDLSYGQVYTPSFILLITFGVIFFTFGFEQVMNRTTGVEKRIRLTPVPKKILLFSSILKSIILTSIGFFLVYTIGIVAYDLEFQLISLIKSYVFFILLNVILLITSSAIYSLFNNVNGALVFSIIIFQVIMITGGFAIPIELMPTFVKTIANLNPVYHMNQLFIDVWNNQLLFDKSTMIATGYIVSLVVIALFVLHFSNKRNS</sequence>
<evidence type="ECO:0000259" key="6">
    <source>
        <dbReference type="Pfam" id="PF01061"/>
    </source>
</evidence>
<evidence type="ECO:0000256" key="1">
    <source>
        <dbReference type="ARBA" id="ARBA00004141"/>
    </source>
</evidence>
<dbReference type="Pfam" id="PF01061">
    <property type="entry name" value="ABC2_membrane"/>
    <property type="match status" value="1"/>
</dbReference>
<comment type="caution">
    <text evidence="7">The sequence shown here is derived from an EMBL/GenBank/DDBJ whole genome shotgun (WGS) entry which is preliminary data.</text>
</comment>
<organism evidence="7 8">
    <name type="scientific">Sporosarcina siberiensis</name>
    <dbReference type="NCBI Taxonomy" id="1365606"/>
    <lineage>
        <taxon>Bacteria</taxon>
        <taxon>Bacillati</taxon>
        <taxon>Bacillota</taxon>
        <taxon>Bacilli</taxon>
        <taxon>Bacillales</taxon>
        <taxon>Caryophanaceae</taxon>
        <taxon>Sporosarcina</taxon>
    </lineage>
</organism>
<evidence type="ECO:0000256" key="3">
    <source>
        <dbReference type="ARBA" id="ARBA00022989"/>
    </source>
</evidence>
<dbReference type="PANTHER" id="PTHR43077">
    <property type="entry name" value="TRANSPORT PERMEASE YVFS-RELATED"/>
    <property type="match status" value="1"/>
</dbReference>
<evidence type="ECO:0000313" key="8">
    <source>
        <dbReference type="Proteomes" id="UP001597218"/>
    </source>
</evidence>
<evidence type="ECO:0000313" key="7">
    <source>
        <dbReference type="EMBL" id="MFD1929820.1"/>
    </source>
</evidence>
<evidence type="ECO:0000256" key="4">
    <source>
        <dbReference type="ARBA" id="ARBA00023136"/>
    </source>
</evidence>
<dbReference type="InterPro" id="IPR051328">
    <property type="entry name" value="T7SS_ABC-Transporter"/>
</dbReference>
<dbReference type="EMBL" id="JBHUGI010000037">
    <property type="protein sequence ID" value="MFD1929820.1"/>
    <property type="molecule type" value="Genomic_DNA"/>
</dbReference>
<evidence type="ECO:0000256" key="5">
    <source>
        <dbReference type="SAM" id="Phobius"/>
    </source>
</evidence>